<evidence type="ECO:0000256" key="11">
    <source>
        <dbReference type="ARBA" id="ARBA00023136"/>
    </source>
</evidence>
<dbReference type="GO" id="GO:0005886">
    <property type="term" value="C:plasma membrane"/>
    <property type="evidence" value="ECO:0007669"/>
    <property type="project" value="UniProtKB-SubCell"/>
</dbReference>
<organism evidence="13 14">
    <name type="scientific">Klebsiella pneumoniae</name>
    <dbReference type="NCBI Taxonomy" id="573"/>
    <lineage>
        <taxon>Bacteria</taxon>
        <taxon>Pseudomonadati</taxon>
        <taxon>Pseudomonadota</taxon>
        <taxon>Gammaproteobacteria</taxon>
        <taxon>Enterobacterales</taxon>
        <taxon>Enterobacteriaceae</taxon>
        <taxon>Klebsiella/Raoultella group</taxon>
        <taxon>Klebsiella</taxon>
        <taxon>Klebsiella pneumoniae complex</taxon>
    </lineage>
</organism>
<keyword evidence="9 12" id="KW-1133">Transmembrane helix</keyword>
<evidence type="ECO:0000256" key="5">
    <source>
        <dbReference type="ARBA" id="ARBA00022617"/>
    </source>
</evidence>
<dbReference type="Proteomes" id="UP000251721">
    <property type="component" value="Unassembled WGS sequence"/>
</dbReference>
<keyword evidence="5" id="KW-0349">Heme</keyword>
<dbReference type="InterPro" id="IPR002585">
    <property type="entry name" value="Cyt-d_ubiquinol_oxidase_su_1"/>
</dbReference>
<dbReference type="GO" id="GO:0046872">
    <property type="term" value="F:metal ion binding"/>
    <property type="evidence" value="ECO:0007669"/>
    <property type="project" value="UniProtKB-KW"/>
</dbReference>
<reference evidence="13 14" key="1">
    <citation type="submission" date="2018-06" db="EMBL/GenBank/DDBJ databases">
        <authorList>
            <consortium name="Pathogen Informatics"/>
            <person name="Doyle S."/>
        </authorList>
    </citation>
    <scope>NUCLEOTIDE SEQUENCE [LARGE SCALE GENOMIC DNA]</scope>
    <source>
        <strain evidence="13 14">NCTC13465</strain>
    </source>
</reference>
<dbReference type="Pfam" id="PF01654">
    <property type="entry name" value="Cyt_bd_oxida_I"/>
    <property type="match status" value="1"/>
</dbReference>
<name>A0A2X3E326_KLEPN</name>
<evidence type="ECO:0000256" key="6">
    <source>
        <dbReference type="ARBA" id="ARBA00022692"/>
    </source>
</evidence>
<comment type="subcellular location">
    <subcellularLocation>
        <location evidence="1">Cell membrane</location>
        <topology evidence="1">Multi-pass membrane protein</topology>
    </subcellularLocation>
</comment>
<evidence type="ECO:0000256" key="9">
    <source>
        <dbReference type="ARBA" id="ARBA00022989"/>
    </source>
</evidence>
<dbReference type="EMBL" id="UAWQ01000004">
    <property type="protein sequence ID" value="SQC38142.1"/>
    <property type="molecule type" value="Genomic_DNA"/>
</dbReference>
<gene>
    <name evidence="13" type="ORF">NCTC13465_00460</name>
</gene>
<evidence type="ECO:0000256" key="7">
    <source>
        <dbReference type="ARBA" id="ARBA00022723"/>
    </source>
</evidence>
<keyword evidence="8" id="KW-0249">Electron transport</keyword>
<evidence type="ECO:0000313" key="14">
    <source>
        <dbReference type="Proteomes" id="UP000251721"/>
    </source>
</evidence>
<dbReference type="AlphaFoldDB" id="A0A2X3E326"/>
<sequence length="100" mass="11457">MFGLDAFHLARVQFAFTVSFHIIFPAITIGLASYLAVLEGLWLKTKKSRLALAVPFLVEDFRRQLRYGGRFRAGDGLPVRHQLERFLTVCRQHNRPSADL</sequence>
<keyword evidence="11 12" id="KW-0472">Membrane</keyword>
<comment type="similarity">
    <text evidence="2">Belongs to the cytochrome ubiquinol oxidase subunit 1 family.</text>
</comment>
<evidence type="ECO:0000256" key="1">
    <source>
        <dbReference type="ARBA" id="ARBA00004651"/>
    </source>
</evidence>
<keyword evidence="3" id="KW-0813">Transport</keyword>
<evidence type="ECO:0000256" key="12">
    <source>
        <dbReference type="SAM" id="Phobius"/>
    </source>
</evidence>
<feature type="transmembrane region" description="Helical" evidence="12">
    <location>
        <begin position="20"/>
        <end position="43"/>
    </location>
</feature>
<protein>
    <submittedName>
        <fullName evidence="13">Cytochrome bd2</fullName>
    </submittedName>
</protein>
<evidence type="ECO:0000256" key="2">
    <source>
        <dbReference type="ARBA" id="ARBA00009819"/>
    </source>
</evidence>
<accession>A0A2X3E326</accession>
<evidence type="ECO:0000313" key="13">
    <source>
        <dbReference type="EMBL" id="SQC38142.1"/>
    </source>
</evidence>
<evidence type="ECO:0000256" key="3">
    <source>
        <dbReference type="ARBA" id="ARBA00022448"/>
    </source>
</evidence>
<evidence type="ECO:0000256" key="10">
    <source>
        <dbReference type="ARBA" id="ARBA00023004"/>
    </source>
</evidence>
<keyword evidence="6 12" id="KW-0812">Transmembrane</keyword>
<dbReference type="GO" id="GO:0019646">
    <property type="term" value="P:aerobic electron transport chain"/>
    <property type="evidence" value="ECO:0007669"/>
    <property type="project" value="InterPro"/>
</dbReference>
<keyword evidence="7" id="KW-0479">Metal-binding</keyword>
<keyword evidence="4" id="KW-1003">Cell membrane</keyword>
<proteinExistence type="inferred from homology"/>
<dbReference type="GO" id="GO:0009055">
    <property type="term" value="F:electron transfer activity"/>
    <property type="evidence" value="ECO:0007669"/>
    <property type="project" value="InterPro"/>
</dbReference>
<evidence type="ECO:0000256" key="4">
    <source>
        <dbReference type="ARBA" id="ARBA00022475"/>
    </source>
</evidence>
<dbReference type="GO" id="GO:0070069">
    <property type="term" value="C:cytochrome complex"/>
    <property type="evidence" value="ECO:0007669"/>
    <property type="project" value="InterPro"/>
</dbReference>
<keyword evidence="10" id="KW-0408">Iron</keyword>
<evidence type="ECO:0000256" key="8">
    <source>
        <dbReference type="ARBA" id="ARBA00022982"/>
    </source>
</evidence>